<dbReference type="EC" id="5.1.3.14" evidence="3"/>
<evidence type="ECO:0000256" key="1">
    <source>
        <dbReference type="ARBA" id="ARBA00023235"/>
    </source>
</evidence>
<dbReference type="SUPFAM" id="SSF53756">
    <property type="entry name" value="UDP-Glycosyltransferase/glycogen phosphorylase"/>
    <property type="match status" value="1"/>
</dbReference>
<dbReference type="EMBL" id="WNHX01000706">
    <property type="protein sequence ID" value="MTV88444.1"/>
    <property type="molecule type" value="Genomic_DNA"/>
</dbReference>
<feature type="non-terminal residue" evidence="6">
    <location>
        <position position="1"/>
    </location>
</feature>
<protein>
    <recommendedName>
        <fullName evidence="3">UDP-N-acetylglucosamine 2-epimerase (non-hydrolyzing)</fullName>
        <ecNumber evidence="3">5.1.3.14</ecNumber>
    </recommendedName>
</protein>
<dbReference type="PANTHER" id="PTHR43174">
    <property type="entry name" value="UDP-N-ACETYLGLUCOSAMINE 2-EPIMERASE"/>
    <property type="match status" value="1"/>
</dbReference>
<comment type="similarity">
    <text evidence="2 4">Belongs to the UDP-N-acetylglucosamine 2-epimerase family.</text>
</comment>
<organism evidence="6 7">
    <name type="scientific">Streptococcus pneumoniae</name>
    <dbReference type="NCBI Taxonomy" id="1313"/>
    <lineage>
        <taxon>Bacteria</taxon>
        <taxon>Bacillati</taxon>
        <taxon>Bacillota</taxon>
        <taxon>Bacilli</taxon>
        <taxon>Lactobacillales</taxon>
        <taxon>Streptococcaceae</taxon>
        <taxon>Streptococcus</taxon>
    </lineage>
</organism>
<sequence>VKVIYPIHKNPLVRETATEIFGDTERIQIIEPLDVLDFHNFMNHSYMILTDSGGVQEEAPSLGKPVLVMRDTTERPEGVAAGTLKLVGTDEETIY</sequence>
<dbReference type="AlphaFoldDB" id="A0A6I3U7F2"/>
<feature type="domain" description="UDP-N-acetylglucosamine 2-epimerase" evidence="5">
    <location>
        <begin position="1"/>
        <end position="95"/>
    </location>
</feature>
<dbReference type="Pfam" id="PF02350">
    <property type="entry name" value="Epimerase_2"/>
    <property type="match status" value="1"/>
</dbReference>
<gene>
    <name evidence="6" type="ORF">GM543_13360</name>
</gene>
<proteinExistence type="inferred from homology"/>
<keyword evidence="1 4" id="KW-0413">Isomerase</keyword>
<dbReference type="PANTHER" id="PTHR43174:SF2">
    <property type="entry name" value="UDP-N-ACETYLGLUCOSAMINE 2-EPIMERASE"/>
    <property type="match status" value="1"/>
</dbReference>
<accession>A0A6I3U7F2</accession>
<dbReference type="InterPro" id="IPR003331">
    <property type="entry name" value="UDP_GlcNAc_Epimerase_2_dom"/>
</dbReference>
<evidence type="ECO:0000256" key="3">
    <source>
        <dbReference type="ARBA" id="ARBA00038858"/>
    </source>
</evidence>
<evidence type="ECO:0000256" key="4">
    <source>
        <dbReference type="RuleBase" id="RU003513"/>
    </source>
</evidence>
<evidence type="ECO:0000313" key="6">
    <source>
        <dbReference type="EMBL" id="MTV88444.1"/>
    </source>
</evidence>
<dbReference type="RefSeq" id="WP_196304482.1">
    <property type="nucleotide sequence ID" value="NZ_WNHX01000706.1"/>
</dbReference>
<dbReference type="Gene3D" id="3.40.50.2000">
    <property type="entry name" value="Glycogen Phosphorylase B"/>
    <property type="match status" value="1"/>
</dbReference>
<feature type="non-terminal residue" evidence="6">
    <location>
        <position position="95"/>
    </location>
</feature>
<dbReference type="Proteomes" id="UP000469505">
    <property type="component" value="Unassembled WGS sequence"/>
</dbReference>
<evidence type="ECO:0000256" key="2">
    <source>
        <dbReference type="ARBA" id="ARBA00038209"/>
    </source>
</evidence>
<evidence type="ECO:0000259" key="5">
    <source>
        <dbReference type="Pfam" id="PF02350"/>
    </source>
</evidence>
<dbReference type="GO" id="GO:0008761">
    <property type="term" value="F:UDP-N-acetylglucosamine 2-epimerase activity"/>
    <property type="evidence" value="ECO:0007669"/>
    <property type="project" value="UniProtKB-EC"/>
</dbReference>
<evidence type="ECO:0000313" key="7">
    <source>
        <dbReference type="Proteomes" id="UP000469505"/>
    </source>
</evidence>
<comment type="caution">
    <text evidence="6">The sequence shown here is derived from an EMBL/GenBank/DDBJ whole genome shotgun (WGS) entry which is preliminary data.</text>
</comment>
<dbReference type="InterPro" id="IPR029767">
    <property type="entry name" value="WecB-like"/>
</dbReference>
<name>A0A6I3U7F2_STREE</name>
<reference evidence="6 7" key="1">
    <citation type="submission" date="2019-11" db="EMBL/GenBank/DDBJ databases">
        <title>Growth characteristics of pneumococcus vary with the chemical composition of the capsule and with environmental conditions.</title>
        <authorList>
            <person name="Tothpal A."/>
            <person name="Desobry K."/>
            <person name="Joshi S."/>
            <person name="Wyllie A.L."/>
            <person name="Weinberger D.M."/>
        </authorList>
    </citation>
    <scope>NUCLEOTIDE SEQUENCE [LARGE SCALE GENOMIC DNA]</scope>
    <source>
        <strain evidence="7">pnumococcus35B</strain>
    </source>
</reference>